<dbReference type="InterPro" id="IPR039528">
    <property type="entry name" value="DPM1-like"/>
</dbReference>
<dbReference type="InterPro" id="IPR029044">
    <property type="entry name" value="Nucleotide-diphossugar_trans"/>
</dbReference>
<protein>
    <submittedName>
        <fullName evidence="11">Undecaprenyl-phosphate mannosyltransferase</fullName>
        <ecNumber evidence="11">2.4.1.54</ecNumber>
    </submittedName>
</protein>
<dbReference type="GO" id="GO:0035269">
    <property type="term" value="P:protein O-linked glycosylation via mannose"/>
    <property type="evidence" value="ECO:0007669"/>
    <property type="project" value="TreeGrafter"/>
</dbReference>
<evidence type="ECO:0000256" key="4">
    <source>
        <dbReference type="ARBA" id="ARBA00022679"/>
    </source>
</evidence>
<proteinExistence type="inferred from homology"/>
<dbReference type="InterPro" id="IPR007267">
    <property type="entry name" value="GtrA_DPMS_TM"/>
</dbReference>
<evidence type="ECO:0000256" key="6">
    <source>
        <dbReference type="ARBA" id="ARBA00022989"/>
    </source>
</evidence>
<keyword evidence="12" id="KW-1185">Reference proteome</keyword>
<dbReference type="Gene3D" id="3.90.550.10">
    <property type="entry name" value="Spore Coat Polysaccharide Biosynthesis Protein SpsA, Chain A"/>
    <property type="match status" value="1"/>
</dbReference>
<dbReference type="CDD" id="cd06442">
    <property type="entry name" value="DPM1_like"/>
    <property type="match status" value="1"/>
</dbReference>
<evidence type="ECO:0000259" key="10">
    <source>
        <dbReference type="Pfam" id="PF04138"/>
    </source>
</evidence>
<dbReference type="PANTHER" id="PTHR43398:SF1">
    <property type="entry name" value="DOLICHOL-PHOSPHATE MANNOSYLTRANSFERASE SUBUNIT 1"/>
    <property type="match status" value="1"/>
</dbReference>
<dbReference type="SUPFAM" id="SSF53448">
    <property type="entry name" value="Nucleotide-diphospho-sugar transferases"/>
    <property type="match status" value="1"/>
</dbReference>
<dbReference type="GO" id="GO:0004582">
    <property type="term" value="F:dolichyl-phosphate beta-D-mannosyltransferase activity"/>
    <property type="evidence" value="ECO:0007669"/>
    <property type="project" value="InterPro"/>
</dbReference>
<dbReference type="Pfam" id="PF04138">
    <property type="entry name" value="GtrA_DPMS_TM"/>
    <property type="match status" value="1"/>
</dbReference>
<evidence type="ECO:0000256" key="8">
    <source>
        <dbReference type="SAM" id="Phobius"/>
    </source>
</evidence>
<feature type="transmembrane region" description="Helical" evidence="8">
    <location>
        <begin position="348"/>
        <end position="367"/>
    </location>
</feature>
<dbReference type="GO" id="GO:0016020">
    <property type="term" value="C:membrane"/>
    <property type="evidence" value="ECO:0007669"/>
    <property type="project" value="UniProtKB-SubCell"/>
</dbReference>
<comment type="similarity">
    <text evidence="2">Belongs to the glycosyltransferase 2 family.</text>
</comment>
<keyword evidence="3 11" id="KW-0328">Glycosyltransferase</keyword>
<dbReference type="EMBL" id="CP036426">
    <property type="protein sequence ID" value="QDV38969.1"/>
    <property type="molecule type" value="Genomic_DNA"/>
</dbReference>
<dbReference type="RefSeq" id="WP_145277885.1">
    <property type="nucleotide sequence ID" value="NZ_CP036426.1"/>
</dbReference>
<sequence>MPAELDTKPTEPTERLAEIRVRSPLSIVIPTYKEAENIPPLLDRLERLRVEHEIDLEVLLMDDDSRDGSVEAVRDCGYDWSRIVVRTADRGLSQAVVDGLGLARHPVVVVMDADLSHPPEKIPDLILALESGQEFAIGSRYVPGGSTDDDWGFFRWLNSRVATLLARPLTDAHDPMAGFFAFRRADLARAKYLNPVGYKIGLEIIVKCGLENVGEVPIRFTDRVRGQSKLTFREQLKYLKHLRRLYIYKFRYLSSFGQFAAVGLLGLVVNLAILSALVWVGVPEATAVAAAIAVSMMSNFLLNRRFTFGYARGGRVSTQFLGFVGACSIGALINYAVTLGVISARPSWPVQVAAVIGVGFGTIFNYLTNQFLVFRDATRPPAASAGGPPPPLT</sequence>
<dbReference type="GO" id="GO:0000271">
    <property type="term" value="P:polysaccharide biosynthetic process"/>
    <property type="evidence" value="ECO:0007669"/>
    <property type="project" value="InterPro"/>
</dbReference>
<keyword evidence="5 8" id="KW-0812">Transmembrane</keyword>
<evidence type="ECO:0000256" key="1">
    <source>
        <dbReference type="ARBA" id="ARBA00004141"/>
    </source>
</evidence>
<evidence type="ECO:0000256" key="7">
    <source>
        <dbReference type="ARBA" id="ARBA00023136"/>
    </source>
</evidence>
<dbReference type="InterPro" id="IPR001173">
    <property type="entry name" value="Glyco_trans_2-like"/>
</dbReference>
<keyword evidence="6 8" id="KW-1133">Transmembrane helix</keyword>
<gene>
    <name evidence="11" type="ORF">ElP_69300</name>
</gene>
<feature type="transmembrane region" description="Helical" evidence="8">
    <location>
        <begin position="323"/>
        <end position="342"/>
    </location>
</feature>
<accession>A0A518HDN8</accession>
<evidence type="ECO:0000313" key="11">
    <source>
        <dbReference type="EMBL" id="QDV38969.1"/>
    </source>
</evidence>
<dbReference type="GO" id="GO:0006506">
    <property type="term" value="P:GPI anchor biosynthetic process"/>
    <property type="evidence" value="ECO:0007669"/>
    <property type="project" value="TreeGrafter"/>
</dbReference>
<evidence type="ECO:0000256" key="2">
    <source>
        <dbReference type="ARBA" id="ARBA00006739"/>
    </source>
</evidence>
<comment type="subcellular location">
    <subcellularLocation>
        <location evidence="1">Membrane</location>
        <topology evidence="1">Multi-pass membrane protein</topology>
    </subcellularLocation>
</comment>
<keyword evidence="4 11" id="KW-0808">Transferase</keyword>
<organism evidence="11 12">
    <name type="scientific">Tautonia plasticadhaerens</name>
    <dbReference type="NCBI Taxonomy" id="2527974"/>
    <lineage>
        <taxon>Bacteria</taxon>
        <taxon>Pseudomonadati</taxon>
        <taxon>Planctomycetota</taxon>
        <taxon>Planctomycetia</taxon>
        <taxon>Isosphaerales</taxon>
        <taxon>Isosphaeraceae</taxon>
        <taxon>Tautonia</taxon>
    </lineage>
</organism>
<dbReference type="Proteomes" id="UP000317835">
    <property type="component" value="Chromosome"/>
</dbReference>
<feature type="transmembrane region" description="Helical" evidence="8">
    <location>
        <begin position="252"/>
        <end position="279"/>
    </location>
</feature>
<evidence type="ECO:0000256" key="3">
    <source>
        <dbReference type="ARBA" id="ARBA00022676"/>
    </source>
</evidence>
<dbReference type="AlphaFoldDB" id="A0A518HDN8"/>
<dbReference type="OrthoDB" id="9810303at2"/>
<name>A0A518HDN8_9BACT</name>
<dbReference type="Pfam" id="PF00535">
    <property type="entry name" value="Glycos_transf_2"/>
    <property type="match status" value="1"/>
</dbReference>
<evidence type="ECO:0000313" key="12">
    <source>
        <dbReference type="Proteomes" id="UP000317835"/>
    </source>
</evidence>
<feature type="domain" description="Glycosyltransferase 2-like" evidence="9">
    <location>
        <begin position="26"/>
        <end position="187"/>
    </location>
</feature>
<feature type="domain" description="GtrA/DPMS transmembrane" evidence="10">
    <location>
        <begin position="258"/>
        <end position="374"/>
    </location>
</feature>
<dbReference type="KEGG" id="tpla:ElP_69300"/>
<reference evidence="11 12" key="1">
    <citation type="submission" date="2019-02" db="EMBL/GenBank/DDBJ databases">
        <title>Deep-cultivation of Planctomycetes and their phenomic and genomic characterization uncovers novel biology.</title>
        <authorList>
            <person name="Wiegand S."/>
            <person name="Jogler M."/>
            <person name="Boedeker C."/>
            <person name="Pinto D."/>
            <person name="Vollmers J."/>
            <person name="Rivas-Marin E."/>
            <person name="Kohn T."/>
            <person name="Peeters S.H."/>
            <person name="Heuer A."/>
            <person name="Rast P."/>
            <person name="Oberbeckmann S."/>
            <person name="Bunk B."/>
            <person name="Jeske O."/>
            <person name="Meyerdierks A."/>
            <person name="Storesund J.E."/>
            <person name="Kallscheuer N."/>
            <person name="Luecker S."/>
            <person name="Lage O.M."/>
            <person name="Pohl T."/>
            <person name="Merkel B.J."/>
            <person name="Hornburger P."/>
            <person name="Mueller R.-W."/>
            <person name="Bruemmer F."/>
            <person name="Labrenz M."/>
            <person name="Spormann A.M."/>
            <person name="Op den Camp H."/>
            <person name="Overmann J."/>
            <person name="Amann R."/>
            <person name="Jetten M.S.M."/>
            <person name="Mascher T."/>
            <person name="Medema M.H."/>
            <person name="Devos D.P."/>
            <person name="Kaster A.-K."/>
            <person name="Ovreas L."/>
            <person name="Rohde M."/>
            <person name="Galperin M.Y."/>
            <person name="Jogler C."/>
        </authorList>
    </citation>
    <scope>NUCLEOTIDE SEQUENCE [LARGE SCALE GENOMIC DNA]</scope>
    <source>
        <strain evidence="11 12">ElP</strain>
    </source>
</reference>
<evidence type="ECO:0000256" key="5">
    <source>
        <dbReference type="ARBA" id="ARBA00022692"/>
    </source>
</evidence>
<dbReference type="GO" id="GO:0006488">
    <property type="term" value="P:dolichol-linked oligosaccharide biosynthetic process"/>
    <property type="evidence" value="ECO:0007669"/>
    <property type="project" value="TreeGrafter"/>
</dbReference>
<dbReference type="GO" id="GO:0047267">
    <property type="term" value="F:undecaprenyl-phosphate mannosyltransferase activity"/>
    <property type="evidence" value="ECO:0007669"/>
    <property type="project" value="UniProtKB-EC"/>
</dbReference>
<evidence type="ECO:0000259" key="9">
    <source>
        <dbReference type="Pfam" id="PF00535"/>
    </source>
</evidence>
<keyword evidence="7 8" id="KW-0472">Membrane</keyword>
<dbReference type="PANTHER" id="PTHR43398">
    <property type="entry name" value="DOLICHOL-PHOSPHATE MANNOSYLTRANSFERASE SUBUNIT 1"/>
    <property type="match status" value="1"/>
</dbReference>
<dbReference type="EC" id="2.4.1.54" evidence="11"/>
<feature type="transmembrane region" description="Helical" evidence="8">
    <location>
        <begin position="285"/>
        <end position="302"/>
    </location>
</feature>